<keyword evidence="2" id="KW-0472">Membrane</keyword>
<reference evidence="4" key="1">
    <citation type="journal article" date="2019" name="Int. J. Syst. Evol. Microbiol.">
        <title>The Global Catalogue of Microorganisms (GCM) 10K type strain sequencing project: providing services to taxonomists for standard genome sequencing and annotation.</title>
        <authorList>
            <consortium name="The Broad Institute Genomics Platform"/>
            <consortium name="The Broad Institute Genome Sequencing Center for Infectious Disease"/>
            <person name="Wu L."/>
            <person name="Ma J."/>
        </authorList>
    </citation>
    <scope>NUCLEOTIDE SEQUENCE [LARGE SCALE GENOMIC DNA]</scope>
    <source>
        <strain evidence="4">JCM 18055</strain>
    </source>
</reference>
<sequence length="252" mass="25270">MSRPVWTVHFAGISPGTIELPWEAIVTGPGTGRSGGATAIGDRQRRRRPLWLWLLLALVIIVILVLVLVRCTGSGGNDPQSAGGAAPSTTAPPAAASPTAGAPAGDGQSGAGQNGAGQTGTGQSGGSGTLTADGTPLLPVAQAAGPNGELSGLVGRAVTAQRVAVQSVPADEGFWVGTSDTDRVWVQLTTQPGESPYRVAVGDRVDFTGSVVAQDAGFAQQVGVDAAEGADQLTRQAAHLEVAKADLRKSPA</sequence>
<evidence type="ECO:0000256" key="2">
    <source>
        <dbReference type="SAM" id="Phobius"/>
    </source>
</evidence>
<evidence type="ECO:0000313" key="3">
    <source>
        <dbReference type="EMBL" id="GAA4684799.1"/>
    </source>
</evidence>
<proteinExistence type="predicted"/>
<keyword evidence="2" id="KW-1133">Transmembrane helix</keyword>
<evidence type="ECO:0008006" key="5">
    <source>
        <dbReference type="Google" id="ProtNLM"/>
    </source>
</evidence>
<name>A0ABP8W993_9PSEU</name>
<feature type="compositionally biased region" description="Low complexity" evidence="1">
    <location>
        <begin position="81"/>
        <end position="106"/>
    </location>
</feature>
<evidence type="ECO:0000313" key="4">
    <source>
        <dbReference type="Proteomes" id="UP001500325"/>
    </source>
</evidence>
<feature type="transmembrane region" description="Helical" evidence="2">
    <location>
        <begin position="50"/>
        <end position="69"/>
    </location>
</feature>
<feature type="compositionally biased region" description="Gly residues" evidence="1">
    <location>
        <begin position="107"/>
        <end position="128"/>
    </location>
</feature>
<feature type="region of interest" description="Disordered" evidence="1">
    <location>
        <begin position="76"/>
        <end position="143"/>
    </location>
</feature>
<evidence type="ECO:0000256" key="1">
    <source>
        <dbReference type="SAM" id="MobiDB-lite"/>
    </source>
</evidence>
<organism evidence="3 4">
    <name type="scientific">Pseudonocardia yuanmonensis</name>
    <dbReference type="NCBI Taxonomy" id="1095914"/>
    <lineage>
        <taxon>Bacteria</taxon>
        <taxon>Bacillati</taxon>
        <taxon>Actinomycetota</taxon>
        <taxon>Actinomycetes</taxon>
        <taxon>Pseudonocardiales</taxon>
        <taxon>Pseudonocardiaceae</taxon>
        <taxon>Pseudonocardia</taxon>
    </lineage>
</organism>
<comment type="caution">
    <text evidence="3">The sequence shown here is derived from an EMBL/GenBank/DDBJ whole genome shotgun (WGS) entry which is preliminary data.</text>
</comment>
<accession>A0ABP8W993</accession>
<keyword evidence="2" id="KW-0812">Transmembrane</keyword>
<keyword evidence="4" id="KW-1185">Reference proteome</keyword>
<dbReference type="EMBL" id="BAABIC010000005">
    <property type="protein sequence ID" value="GAA4684799.1"/>
    <property type="molecule type" value="Genomic_DNA"/>
</dbReference>
<gene>
    <name evidence="3" type="ORF">GCM10023215_19660</name>
</gene>
<protein>
    <recommendedName>
        <fullName evidence="5">DUF5666 domain-containing protein</fullName>
    </recommendedName>
</protein>
<dbReference type="Proteomes" id="UP001500325">
    <property type="component" value="Unassembled WGS sequence"/>
</dbReference>